<evidence type="ECO:0000313" key="2">
    <source>
        <dbReference type="EMBL" id="KAK7051064.1"/>
    </source>
</evidence>
<dbReference type="AlphaFoldDB" id="A0AAW0DJW4"/>
<proteinExistence type="predicted"/>
<reference evidence="2 3" key="1">
    <citation type="submission" date="2024-01" db="EMBL/GenBank/DDBJ databases">
        <title>A draft genome for a cacao thread blight-causing isolate of Paramarasmius palmivorus.</title>
        <authorList>
            <person name="Baruah I.K."/>
            <person name="Bukari Y."/>
            <person name="Amoako-Attah I."/>
            <person name="Meinhardt L.W."/>
            <person name="Bailey B.A."/>
            <person name="Cohen S.P."/>
        </authorList>
    </citation>
    <scope>NUCLEOTIDE SEQUENCE [LARGE SCALE GENOMIC DNA]</scope>
    <source>
        <strain evidence="2 3">GH-12</strain>
    </source>
</reference>
<protein>
    <submittedName>
        <fullName evidence="2">Uncharacterized protein</fullName>
    </submittedName>
</protein>
<evidence type="ECO:0000256" key="1">
    <source>
        <dbReference type="SAM" id="Coils"/>
    </source>
</evidence>
<gene>
    <name evidence="2" type="ORF">VNI00_005176</name>
</gene>
<keyword evidence="3" id="KW-1185">Reference proteome</keyword>
<accession>A0AAW0DJW4</accession>
<name>A0AAW0DJW4_9AGAR</name>
<dbReference type="Proteomes" id="UP001383192">
    <property type="component" value="Unassembled WGS sequence"/>
</dbReference>
<organism evidence="2 3">
    <name type="scientific">Paramarasmius palmivorus</name>
    <dbReference type="NCBI Taxonomy" id="297713"/>
    <lineage>
        <taxon>Eukaryota</taxon>
        <taxon>Fungi</taxon>
        <taxon>Dikarya</taxon>
        <taxon>Basidiomycota</taxon>
        <taxon>Agaricomycotina</taxon>
        <taxon>Agaricomycetes</taxon>
        <taxon>Agaricomycetidae</taxon>
        <taxon>Agaricales</taxon>
        <taxon>Marasmiineae</taxon>
        <taxon>Marasmiaceae</taxon>
        <taxon>Paramarasmius</taxon>
    </lineage>
</organism>
<evidence type="ECO:0000313" key="3">
    <source>
        <dbReference type="Proteomes" id="UP001383192"/>
    </source>
</evidence>
<feature type="coiled-coil region" evidence="1">
    <location>
        <begin position="45"/>
        <end position="121"/>
    </location>
</feature>
<keyword evidence="1" id="KW-0175">Coiled coil</keyword>
<sequence length="167" mass="18961">MLQNHTREQEQRLRQERAAHVSEVANLRAHVSQLQVQSNVKDAELLSVHHQNERLETDKTSLEKEIDDAKEENASLLAEVEALNKVIVKNAKDAEEERNKLEAASLEARTLKENMKDARRLMKKATFLLKGVCVPDADAKFVVVHPTAADTTPLRRWETQDGAYEVT</sequence>
<dbReference type="EMBL" id="JAYKXP010000014">
    <property type="protein sequence ID" value="KAK7051064.1"/>
    <property type="molecule type" value="Genomic_DNA"/>
</dbReference>
<comment type="caution">
    <text evidence="2">The sequence shown here is derived from an EMBL/GenBank/DDBJ whole genome shotgun (WGS) entry which is preliminary data.</text>
</comment>